<dbReference type="InterPro" id="IPR011032">
    <property type="entry name" value="GroES-like_sf"/>
</dbReference>
<dbReference type="SUPFAM" id="SSF50129">
    <property type="entry name" value="GroES-like"/>
    <property type="match status" value="1"/>
</dbReference>
<dbReference type="AlphaFoldDB" id="A0A2K8YVF7"/>
<dbReference type="InterPro" id="IPR013154">
    <property type="entry name" value="ADH-like_N"/>
</dbReference>
<dbReference type="Pfam" id="PF13602">
    <property type="entry name" value="ADH_zinc_N_2"/>
    <property type="match status" value="1"/>
</dbReference>
<evidence type="ECO:0000313" key="3">
    <source>
        <dbReference type="Proteomes" id="UP000232883"/>
    </source>
</evidence>
<dbReference type="Gene3D" id="3.40.50.720">
    <property type="entry name" value="NAD(P)-binding Rossmann-like Domain"/>
    <property type="match status" value="1"/>
</dbReference>
<evidence type="ECO:0000259" key="1">
    <source>
        <dbReference type="SMART" id="SM00829"/>
    </source>
</evidence>
<organism evidence="2 3">
    <name type="scientific">Spirosoma pollinicola</name>
    <dbReference type="NCBI Taxonomy" id="2057025"/>
    <lineage>
        <taxon>Bacteria</taxon>
        <taxon>Pseudomonadati</taxon>
        <taxon>Bacteroidota</taxon>
        <taxon>Cytophagia</taxon>
        <taxon>Cytophagales</taxon>
        <taxon>Cytophagaceae</taxon>
        <taxon>Spirosoma</taxon>
    </lineage>
</organism>
<dbReference type="Gene3D" id="3.90.180.10">
    <property type="entry name" value="Medium-chain alcohol dehydrogenases, catalytic domain"/>
    <property type="match status" value="1"/>
</dbReference>
<sequence>MKKLEYSAYGSLDTVTLVDAPVPEVEKDTVLVRVKAASINPLDWKIWAGEMKILTGFSFPKSVGIDFAGIVERVGNGVDGFQKGDEVLGTADIFKGGAMAEYVRVKADTISHKPATLSFEQAAALPVVGESAVQIFDKLAPLKPGMELLIVGATGGIGTIAIQLAKRQGARVTAVVGTKGIELARKLGSDEVINYDQQNVLDHPSTYDVVLDLSGKLPYDQVEERMKPVSVYVSTLPTPTALASAFAHNLFSGKKREILNLKPSRAYLDQIAHDAANGLDVVVYKTYPLASFKQAYTEAAKGGIQGKIVISL</sequence>
<keyword evidence="3" id="KW-1185">Reference proteome</keyword>
<dbReference type="Proteomes" id="UP000232883">
    <property type="component" value="Chromosome"/>
</dbReference>
<dbReference type="SMART" id="SM00829">
    <property type="entry name" value="PKS_ER"/>
    <property type="match status" value="1"/>
</dbReference>
<evidence type="ECO:0000313" key="2">
    <source>
        <dbReference type="EMBL" id="AUD01625.1"/>
    </source>
</evidence>
<dbReference type="RefSeq" id="WP_100987346.1">
    <property type="nucleotide sequence ID" value="NZ_CP025096.1"/>
</dbReference>
<protein>
    <submittedName>
        <fullName evidence="2">NAD(P)-dependent alcohol dehydrogenase</fullName>
    </submittedName>
</protein>
<gene>
    <name evidence="2" type="ORF">CWM47_07210</name>
</gene>
<dbReference type="InterPro" id="IPR020843">
    <property type="entry name" value="ER"/>
</dbReference>
<accession>A0A2K8YVF7</accession>
<proteinExistence type="predicted"/>
<dbReference type="SUPFAM" id="SSF51735">
    <property type="entry name" value="NAD(P)-binding Rossmann-fold domains"/>
    <property type="match status" value="1"/>
</dbReference>
<dbReference type="EMBL" id="CP025096">
    <property type="protein sequence ID" value="AUD01625.1"/>
    <property type="molecule type" value="Genomic_DNA"/>
</dbReference>
<dbReference type="OrthoDB" id="648910at2"/>
<dbReference type="GO" id="GO:0016491">
    <property type="term" value="F:oxidoreductase activity"/>
    <property type="evidence" value="ECO:0007669"/>
    <property type="project" value="InterPro"/>
</dbReference>
<feature type="domain" description="Enoyl reductase (ER)" evidence="1">
    <location>
        <begin position="10"/>
        <end position="310"/>
    </location>
</feature>
<dbReference type="PANTHER" id="PTHR11695:SF648">
    <property type="entry name" value="ZINC-BINDING OXIDOREDUCTASE"/>
    <property type="match status" value="1"/>
</dbReference>
<dbReference type="InterPro" id="IPR036291">
    <property type="entry name" value="NAD(P)-bd_dom_sf"/>
</dbReference>
<reference evidence="2 3" key="1">
    <citation type="submission" date="2017-11" db="EMBL/GenBank/DDBJ databases">
        <title>Taxonomic description and genome sequences of Spirosoma HA7 sp. nov., isolated from pollen microhabitat of Corylus avellana.</title>
        <authorList>
            <person name="Ambika Manirajan B."/>
            <person name="Suarez C."/>
            <person name="Ratering S."/>
            <person name="Geissler-Plaum R."/>
            <person name="Cardinale M."/>
            <person name="Sylvia S."/>
        </authorList>
    </citation>
    <scope>NUCLEOTIDE SEQUENCE [LARGE SCALE GENOMIC DNA]</scope>
    <source>
        <strain evidence="2 3">HA7</strain>
    </source>
</reference>
<dbReference type="KEGG" id="spir:CWM47_07210"/>
<dbReference type="CDD" id="cd08267">
    <property type="entry name" value="MDR1"/>
    <property type="match status" value="1"/>
</dbReference>
<dbReference type="InterPro" id="IPR050700">
    <property type="entry name" value="YIM1/Zinc_Alcohol_DH_Fams"/>
</dbReference>
<dbReference type="Pfam" id="PF08240">
    <property type="entry name" value="ADH_N"/>
    <property type="match status" value="1"/>
</dbReference>
<name>A0A2K8YVF7_9BACT</name>
<dbReference type="PANTHER" id="PTHR11695">
    <property type="entry name" value="ALCOHOL DEHYDROGENASE RELATED"/>
    <property type="match status" value="1"/>
</dbReference>